<dbReference type="RefSeq" id="WP_242612252.1">
    <property type="nucleotide sequence ID" value="NZ_SHKO01000002.1"/>
</dbReference>
<dbReference type="PANTHER" id="PTHR42928:SF5">
    <property type="entry name" value="BLR1237 PROTEIN"/>
    <property type="match status" value="1"/>
</dbReference>
<comment type="caution">
    <text evidence="3">The sequence shown here is derived from an EMBL/GenBank/DDBJ whole genome shotgun (WGS) entry which is preliminary data.</text>
</comment>
<organism evidence="3 4">
    <name type="scientific">Advenella incenata</name>
    <dbReference type="NCBI Taxonomy" id="267800"/>
    <lineage>
        <taxon>Bacteria</taxon>
        <taxon>Pseudomonadati</taxon>
        <taxon>Pseudomonadota</taxon>
        <taxon>Betaproteobacteria</taxon>
        <taxon>Burkholderiales</taxon>
        <taxon>Alcaligenaceae</taxon>
    </lineage>
</organism>
<dbReference type="EMBL" id="SHKO01000002">
    <property type="protein sequence ID" value="RZT94318.1"/>
    <property type="molecule type" value="Genomic_DNA"/>
</dbReference>
<dbReference type="InterPro" id="IPR042100">
    <property type="entry name" value="Bug_dom1"/>
</dbReference>
<evidence type="ECO:0000313" key="3">
    <source>
        <dbReference type="EMBL" id="RZT94318.1"/>
    </source>
</evidence>
<evidence type="ECO:0000256" key="1">
    <source>
        <dbReference type="ARBA" id="ARBA00006987"/>
    </source>
</evidence>
<dbReference type="PIRSF" id="PIRSF017082">
    <property type="entry name" value="YflP"/>
    <property type="match status" value="1"/>
</dbReference>
<keyword evidence="2" id="KW-0732">Signal</keyword>
<dbReference type="Proteomes" id="UP000293398">
    <property type="component" value="Unassembled WGS sequence"/>
</dbReference>
<dbReference type="PANTHER" id="PTHR42928">
    <property type="entry name" value="TRICARBOXYLATE-BINDING PROTEIN"/>
    <property type="match status" value="1"/>
</dbReference>
<dbReference type="Gene3D" id="3.40.190.10">
    <property type="entry name" value="Periplasmic binding protein-like II"/>
    <property type="match status" value="1"/>
</dbReference>
<dbReference type="AlphaFoldDB" id="A0A4Q7VFI8"/>
<keyword evidence="4" id="KW-1185">Reference proteome</keyword>
<proteinExistence type="inferred from homology"/>
<dbReference type="Gene3D" id="3.40.190.150">
    <property type="entry name" value="Bordetella uptake gene, domain 1"/>
    <property type="match status" value="1"/>
</dbReference>
<feature type="chain" id="PRO_5020303968" evidence="2">
    <location>
        <begin position="28"/>
        <end position="322"/>
    </location>
</feature>
<evidence type="ECO:0000256" key="2">
    <source>
        <dbReference type="SAM" id="SignalP"/>
    </source>
</evidence>
<keyword evidence="3" id="KW-0675">Receptor</keyword>
<dbReference type="CDD" id="cd07012">
    <property type="entry name" value="PBP2_Bug_TTT"/>
    <property type="match status" value="1"/>
</dbReference>
<accession>A0A4Q7VFI8</accession>
<sequence>MIYHRRALLASLIACAGLATVPALALAADAYPAQPITLVVPFQPGGGTDAVARSFAKAAEKHFPKGMIVLNKSGAGGAVGWKYVLNQKPDGYTLAVVTGEFVTLPLLNLFDRSYKDFTPLVQLNADPTTLVVHNDSPYKSVEDFLAAAKKNPDGMNVGTPGTGAVYDVALSAFEVKSGTKVTHVPYPGSGPSLLALLGKQVDAVATSPAEAAEYVRSGKMRLLVVMNEERVPEFKDVPTAKEKGIDVSYGTWRGVAGPKNMPAEAVRVLKAAFEKVAQDPELIKSIKQQNLGYVYADGEAFAQKMALETEGYSKVLKELDIK</sequence>
<gene>
    <name evidence="3" type="ORF">EV681_2736</name>
</gene>
<reference evidence="3 4" key="1">
    <citation type="submission" date="2019-02" db="EMBL/GenBank/DDBJ databases">
        <title>Genomic Encyclopedia of Type Strains, Phase IV (KMG-IV): sequencing the most valuable type-strain genomes for metagenomic binning, comparative biology and taxonomic classification.</title>
        <authorList>
            <person name="Goeker M."/>
        </authorList>
    </citation>
    <scope>NUCLEOTIDE SEQUENCE [LARGE SCALE GENOMIC DNA]</scope>
    <source>
        <strain evidence="3 4">DSM 23814</strain>
    </source>
</reference>
<dbReference type="Pfam" id="PF03401">
    <property type="entry name" value="TctC"/>
    <property type="match status" value="1"/>
</dbReference>
<name>A0A4Q7VFI8_9BURK</name>
<evidence type="ECO:0000313" key="4">
    <source>
        <dbReference type="Proteomes" id="UP000293398"/>
    </source>
</evidence>
<protein>
    <submittedName>
        <fullName evidence="3">Tripartite-type tricarboxylate transporter receptor subunit TctC</fullName>
    </submittedName>
</protein>
<comment type="similarity">
    <text evidence="1">Belongs to the UPF0065 (bug) family.</text>
</comment>
<dbReference type="InterPro" id="IPR005064">
    <property type="entry name" value="BUG"/>
</dbReference>
<dbReference type="SUPFAM" id="SSF53850">
    <property type="entry name" value="Periplasmic binding protein-like II"/>
    <property type="match status" value="1"/>
</dbReference>
<feature type="signal peptide" evidence="2">
    <location>
        <begin position="1"/>
        <end position="27"/>
    </location>
</feature>